<dbReference type="OrthoDB" id="9815055at2"/>
<evidence type="ECO:0000256" key="4">
    <source>
        <dbReference type="ARBA" id="ARBA00022692"/>
    </source>
</evidence>
<dbReference type="GO" id="GO:0006508">
    <property type="term" value="P:proteolysis"/>
    <property type="evidence" value="ECO:0007669"/>
    <property type="project" value="UniProtKB-KW"/>
</dbReference>
<evidence type="ECO:0000256" key="3">
    <source>
        <dbReference type="ARBA" id="ARBA00022670"/>
    </source>
</evidence>
<keyword evidence="7 8" id="KW-0472">Membrane</keyword>
<dbReference type="GO" id="GO:0009372">
    <property type="term" value="P:quorum sensing"/>
    <property type="evidence" value="ECO:0007669"/>
    <property type="project" value="UniProtKB-KW"/>
</dbReference>
<evidence type="ECO:0000256" key="8">
    <source>
        <dbReference type="SAM" id="Phobius"/>
    </source>
</evidence>
<evidence type="ECO:0000313" key="10">
    <source>
        <dbReference type="EMBL" id="SHE86632.1"/>
    </source>
</evidence>
<feature type="transmembrane region" description="Helical" evidence="8">
    <location>
        <begin position="165"/>
        <end position="187"/>
    </location>
</feature>
<sequence>MILKIANTWADWLVENGANSDDHEIYTYGAECMLNELFSDILLILTALMFHKTFEMILWMLFFTPLRIHLGGMHASSHLKCMLSSILLSYLCIFSYPLVEIPALMGIILIVSFFIVYKIAPVVHPNHPVSENRMSQMRMRALVIIIIEIILTCIAYEYFSEKVAGMATVSLFSVCLLAMMGKFSALYK</sequence>
<reference evidence="9 11" key="1">
    <citation type="journal article" date="2016" name="Genome Announc.">
        <title>Complete Genome Sequence of the Amino Acid-Fermenting Clostridium propionicum X2 (DSM 1682).</title>
        <authorList>
            <person name="Poehlein A."/>
            <person name="Schlien K."/>
            <person name="Chowdhury N.P."/>
            <person name="Gottschalk G."/>
            <person name="Buckel W."/>
            <person name="Daniel R."/>
        </authorList>
    </citation>
    <scope>NUCLEOTIDE SEQUENCE [LARGE SCALE GENOMIC DNA]</scope>
    <source>
        <strain evidence="9 11">X2</strain>
    </source>
</reference>
<dbReference type="AlphaFoldDB" id="A0A110A750"/>
<keyword evidence="4 8" id="KW-0812">Transmembrane</keyword>
<keyword evidence="11" id="KW-1185">Reference proteome</keyword>
<reference evidence="10" key="3">
    <citation type="submission" date="2016-11" db="EMBL/GenBank/DDBJ databases">
        <authorList>
            <person name="Varghese N."/>
            <person name="Submissions S."/>
        </authorList>
    </citation>
    <scope>NUCLEOTIDE SEQUENCE</scope>
    <source>
        <strain evidence="10">DSM 1682</strain>
    </source>
</reference>
<proteinExistence type="predicted"/>
<feature type="transmembrane region" description="Helical" evidence="8">
    <location>
        <begin position="141"/>
        <end position="159"/>
    </location>
</feature>
<keyword evidence="1" id="KW-1003">Cell membrane</keyword>
<evidence type="ECO:0000313" key="11">
    <source>
        <dbReference type="Proteomes" id="UP000068026"/>
    </source>
</evidence>
<dbReference type="GO" id="GO:0016020">
    <property type="term" value="C:membrane"/>
    <property type="evidence" value="ECO:0007669"/>
    <property type="project" value="InterPro"/>
</dbReference>
<organism evidence="10 12">
    <name type="scientific">Anaerotignum propionicum DSM 1682</name>
    <dbReference type="NCBI Taxonomy" id="991789"/>
    <lineage>
        <taxon>Bacteria</taxon>
        <taxon>Bacillati</taxon>
        <taxon>Bacillota</taxon>
        <taxon>Clostridia</taxon>
        <taxon>Lachnospirales</taxon>
        <taxon>Anaerotignaceae</taxon>
        <taxon>Anaerotignum</taxon>
    </lineage>
</organism>
<evidence type="ECO:0000256" key="6">
    <source>
        <dbReference type="ARBA" id="ARBA00022989"/>
    </source>
</evidence>
<gene>
    <name evidence="9" type="primary">agrB_2</name>
    <name evidence="9" type="ORF">CPRO_20030</name>
    <name evidence="10" type="ORF">SAMN02745151_02024</name>
</gene>
<evidence type="ECO:0000256" key="1">
    <source>
        <dbReference type="ARBA" id="ARBA00022475"/>
    </source>
</evidence>
<dbReference type="Proteomes" id="UP000184204">
    <property type="component" value="Unassembled WGS sequence"/>
</dbReference>
<keyword evidence="6 8" id="KW-1133">Transmembrane helix</keyword>
<keyword evidence="5" id="KW-0378">Hydrolase</keyword>
<dbReference type="EMBL" id="FQUA01000009">
    <property type="protein sequence ID" value="SHE86632.1"/>
    <property type="molecule type" value="Genomic_DNA"/>
</dbReference>
<dbReference type="EMBL" id="CP014223">
    <property type="protein sequence ID" value="AMJ41585.1"/>
    <property type="molecule type" value="Genomic_DNA"/>
</dbReference>
<dbReference type="GO" id="GO:0008233">
    <property type="term" value="F:peptidase activity"/>
    <property type="evidence" value="ECO:0007669"/>
    <property type="project" value="UniProtKB-KW"/>
</dbReference>
<feature type="transmembrane region" description="Helical" evidence="8">
    <location>
        <begin position="102"/>
        <end position="120"/>
    </location>
</feature>
<dbReference type="Proteomes" id="UP000068026">
    <property type="component" value="Chromosome"/>
</dbReference>
<keyword evidence="3" id="KW-0645">Protease</keyword>
<evidence type="ECO:0000313" key="12">
    <source>
        <dbReference type="Proteomes" id="UP000184204"/>
    </source>
</evidence>
<reference evidence="11" key="2">
    <citation type="submission" date="2016-01" db="EMBL/GenBank/DDBJ databases">
        <authorList>
            <person name="Poehlein A."/>
            <person name="Schlien K."/>
            <person name="Gottschalk G."/>
            <person name="Buckel W."/>
            <person name="Daniel R."/>
        </authorList>
    </citation>
    <scope>NUCLEOTIDE SEQUENCE [LARGE SCALE GENOMIC DNA]</scope>
    <source>
        <strain evidence="11">X2</strain>
    </source>
</reference>
<evidence type="ECO:0000256" key="2">
    <source>
        <dbReference type="ARBA" id="ARBA00022654"/>
    </source>
</evidence>
<keyword evidence="2" id="KW-0673">Quorum sensing</keyword>
<dbReference type="Pfam" id="PF04647">
    <property type="entry name" value="AgrB"/>
    <property type="match status" value="1"/>
</dbReference>
<feature type="transmembrane region" description="Helical" evidence="8">
    <location>
        <begin position="41"/>
        <end position="66"/>
    </location>
</feature>
<dbReference type="KEGG" id="cpro:CPRO_20030"/>
<evidence type="ECO:0000256" key="5">
    <source>
        <dbReference type="ARBA" id="ARBA00022801"/>
    </source>
</evidence>
<evidence type="ECO:0000256" key="7">
    <source>
        <dbReference type="ARBA" id="ARBA00023136"/>
    </source>
</evidence>
<name>A0A110A750_ANAPI</name>
<dbReference type="RefSeq" id="WP_066051058.1">
    <property type="nucleotide sequence ID" value="NZ_CP014223.1"/>
</dbReference>
<accession>A0A110A750</accession>
<dbReference type="InterPro" id="IPR006741">
    <property type="entry name" value="AgrB"/>
</dbReference>
<dbReference type="SMART" id="SM00793">
    <property type="entry name" value="AgrB"/>
    <property type="match status" value="1"/>
</dbReference>
<protein>
    <submittedName>
        <fullName evidence="10">Accessory gene regulator B</fullName>
    </submittedName>
    <submittedName>
        <fullName evidence="9">Accessory protein regulator protein B</fullName>
    </submittedName>
</protein>
<reference evidence="12" key="4">
    <citation type="submission" date="2016-11" db="EMBL/GenBank/DDBJ databases">
        <authorList>
            <person name="Jaros S."/>
            <person name="Januszkiewicz K."/>
            <person name="Wedrychowicz H."/>
        </authorList>
    </citation>
    <scope>NUCLEOTIDE SEQUENCE [LARGE SCALE GENOMIC DNA]</scope>
    <source>
        <strain evidence="12">DSM 1682</strain>
    </source>
</reference>
<evidence type="ECO:0000313" key="9">
    <source>
        <dbReference type="EMBL" id="AMJ41585.1"/>
    </source>
</evidence>